<dbReference type="PANTHER" id="PTHR12673:SF159">
    <property type="entry name" value="LD03170P"/>
    <property type="match status" value="1"/>
</dbReference>
<dbReference type="STRING" id="4829.A0A168KR93"/>
<evidence type="ECO:0000313" key="4">
    <source>
        <dbReference type="EMBL" id="SAL95237.1"/>
    </source>
</evidence>
<dbReference type="OrthoDB" id="660555at2759"/>
<feature type="domain" description="DH" evidence="3">
    <location>
        <begin position="91"/>
        <end position="286"/>
    </location>
</feature>
<gene>
    <name evidence="4" type="primary">ABSGL_00555.1 scaffold 832</name>
</gene>
<feature type="domain" description="PH" evidence="2">
    <location>
        <begin position="315"/>
        <end position="432"/>
    </location>
</feature>
<organism evidence="4">
    <name type="scientific">Absidia glauca</name>
    <name type="common">Pin mould</name>
    <dbReference type="NCBI Taxonomy" id="4829"/>
    <lineage>
        <taxon>Eukaryota</taxon>
        <taxon>Fungi</taxon>
        <taxon>Fungi incertae sedis</taxon>
        <taxon>Mucoromycota</taxon>
        <taxon>Mucoromycotina</taxon>
        <taxon>Mucoromycetes</taxon>
        <taxon>Mucorales</taxon>
        <taxon>Cunninghamellaceae</taxon>
        <taxon>Absidia</taxon>
    </lineage>
</organism>
<name>A0A168KR93_ABSGL</name>
<dbReference type="Proteomes" id="UP000078561">
    <property type="component" value="Unassembled WGS sequence"/>
</dbReference>
<dbReference type="InterPro" id="IPR035899">
    <property type="entry name" value="DBL_dom_sf"/>
</dbReference>
<accession>A0A168KR93</accession>
<dbReference type="SMART" id="SM00325">
    <property type="entry name" value="RhoGEF"/>
    <property type="match status" value="1"/>
</dbReference>
<proteinExistence type="predicted"/>
<dbReference type="InterPro" id="IPR055251">
    <property type="entry name" value="SOS1_NGEF_PH"/>
</dbReference>
<evidence type="ECO:0008006" key="6">
    <source>
        <dbReference type="Google" id="ProtNLM"/>
    </source>
</evidence>
<dbReference type="AlphaFoldDB" id="A0A168KR93"/>
<protein>
    <recommendedName>
        <fullName evidence="6">DH domain-containing protein</fullName>
    </recommendedName>
</protein>
<dbReference type="SUPFAM" id="SSF48065">
    <property type="entry name" value="DBL homology domain (DH-domain)"/>
    <property type="match status" value="1"/>
</dbReference>
<feature type="compositionally biased region" description="Polar residues" evidence="1">
    <location>
        <begin position="45"/>
        <end position="55"/>
    </location>
</feature>
<evidence type="ECO:0000256" key="1">
    <source>
        <dbReference type="SAM" id="MobiDB-lite"/>
    </source>
</evidence>
<dbReference type="PANTHER" id="PTHR12673">
    <property type="entry name" value="FACIOGENITAL DYSPLASIA PROTEIN"/>
    <property type="match status" value="1"/>
</dbReference>
<sequence>MSHSNQYQHEQTSSFGTSTQSTSSESYPSDYASFVNEPLPPLPGQPSSTKYNHSGTAHIHDFSDDALAMMDNLNYDDVDDGLIEHEMDHRKREAFVNHLITSEQAYLKSLDLVVSIFLAPLKKDSKQSSFNFLGTRKLVCTEREIRWLFGNFEAIVQMHHTILTSLEQRLRIWGPAQIISDVFQSWFPMLEAYHAYLSNYDVAMTTYERLTQYAPFKKFIDNAHKDRALKGATLLSLLQIPAGCINRYAKLISGIADTTNMTHPDYSGLHQCKQTITNLSNGITPRVNDCDNVDQVLMIHQALVGAPFGVKAQRRLILQGQLARVVINSKSMGEERTYILFSDLLVFVRPKQEGPKTMLQYKGHIGLEQARVRALPNEAAAGQEYCIEIISSFQGVDNLNSTFMGAATTHVLHTHNLEEQQTWMRKLDRVIAKLDRDASRNKGNPKQRSVEMTAEPRLNPYTAQEPARNYQ</sequence>
<dbReference type="Gene3D" id="1.20.900.10">
    <property type="entry name" value="Dbl homology (DH) domain"/>
    <property type="match status" value="1"/>
</dbReference>
<dbReference type="SUPFAM" id="SSF50729">
    <property type="entry name" value="PH domain-like"/>
    <property type="match status" value="1"/>
</dbReference>
<evidence type="ECO:0000259" key="3">
    <source>
        <dbReference type="PROSITE" id="PS50010"/>
    </source>
</evidence>
<dbReference type="InParanoid" id="A0A168KR93"/>
<dbReference type="InterPro" id="IPR051092">
    <property type="entry name" value="FYVE_RhoGEF_PH"/>
</dbReference>
<dbReference type="InterPro" id="IPR000219">
    <property type="entry name" value="DH_dom"/>
</dbReference>
<dbReference type="PROSITE" id="PS50010">
    <property type="entry name" value="DH_2"/>
    <property type="match status" value="1"/>
</dbReference>
<dbReference type="Pfam" id="PF22697">
    <property type="entry name" value="SOS1_NGEF_PH"/>
    <property type="match status" value="1"/>
</dbReference>
<evidence type="ECO:0000259" key="2">
    <source>
        <dbReference type="PROSITE" id="PS50003"/>
    </source>
</evidence>
<feature type="compositionally biased region" description="Low complexity" evidence="1">
    <location>
        <begin position="12"/>
        <end position="29"/>
    </location>
</feature>
<keyword evidence="5" id="KW-1185">Reference proteome</keyword>
<dbReference type="EMBL" id="LT550270">
    <property type="protein sequence ID" value="SAL95237.1"/>
    <property type="molecule type" value="Genomic_DNA"/>
</dbReference>
<dbReference type="GO" id="GO:0005737">
    <property type="term" value="C:cytoplasm"/>
    <property type="evidence" value="ECO:0007669"/>
    <property type="project" value="TreeGrafter"/>
</dbReference>
<dbReference type="InterPro" id="IPR011993">
    <property type="entry name" value="PH-like_dom_sf"/>
</dbReference>
<feature type="region of interest" description="Disordered" evidence="1">
    <location>
        <begin position="434"/>
        <end position="471"/>
    </location>
</feature>
<feature type="compositionally biased region" description="Polar residues" evidence="1">
    <location>
        <begin position="1"/>
        <end position="11"/>
    </location>
</feature>
<dbReference type="Pfam" id="PF00621">
    <property type="entry name" value="RhoGEF"/>
    <property type="match status" value="1"/>
</dbReference>
<dbReference type="InterPro" id="IPR001849">
    <property type="entry name" value="PH_domain"/>
</dbReference>
<reference evidence="4" key="1">
    <citation type="submission" date="2016-04" db="EMBL/GenBank/DDBJ databases">
        <authorList>
            <person name="Evans L.H."/>
            <person name="Alamgir A."/>
            <person name="Owens N."/>
            <person name="Weber N.D."/>
            <person name="Virtaneva K."/>
            <person name="Barbian K."/>
            <person name="Babar A."/>
            <person name="Rosenke K."/>
        </authorList>
    </citation>
    <scope>NUCLEOTIDE SEQUENCE [LARGE SCALE GENOMIC DNA]</scope>
    <source>
        <strain evidence="4">CBS 101.48</strain>
    </source>
</reference>
<feature type="region of interest" description="Disordered" evidence="1">
    <location>
        <begin position="1"/>
        <end position="55"/>
    </location>
</feature>
<dbReference type="SMART" id="SM00233">
    <property type="entry name" value="PH"/>
    <property type="match status" value="1"/>
</dbReference>
<dbReference type="OMA" id="GEERHYM"/>
<dbReference type="GO" id="GO:0005085">
    <property type="term" value="F:guanyl-nucleotide exchange factor activity"/>
    <property type="evidence" value="ECO:0007669"/>
    <property type="project" value="InterPro"/>
</dbReference>
<evidence type="ECO:0000313" key="5">
    <source>
        <dbReference type="Proteomes" id="UP000078561"/>
    </source>
</evidence>
<dbReference type="PROSITE" id="PS50003">
    <property type="entry name" value="PH_DOMAIN"/>
    <property type="match status" value="1"/>
</dbReference>
<dbReference type="Gene3D" id="2.30.29.30">
    <property type="entry name" value="Pleckstrin-homology domain (PH domain)/Phosphotyrosine-binding domain (PTB)"/>
    <property type="match status" value="1"/>
</dbReference>